<evidence type="ECO:0000313" key="3">
    <source>
        <dbReference type="EMBL" id="QND80999.1"/>
    </source>
</evidence>
<dbReference type="InterPro" id="IPR008274">
    <property type="entry name" value="AldOxase/xan_DH_MoCoBD1"/>
</dbReference>
<evidence type="ECO:0000313" key="4">
    <source>
        <dbReference type="Proteomes" id="UP000515506"/>
    </source>
</evidence>
<dbReference type="PANTHER" id="PTHR11908">
    <property type="entry name" value="XANTHINE DEHYDROGENASE"/>
    <property type="match status" value="1"/>
</dbReference>
<dbReference type="InterPro" id="IPR036856">
    <property type="entry name" value="Ald_Oxase/Xan_DH_a/b_sf"/>
</dbReference>
<feature type="region of interest" description="Disordered" evidence="1">
    <location>
        <begin position="1"/>
        <end position="23"/>
    </location>
</feature>
<dbReference type="SMART" id="SM01008">
    <property type="entry name" value="Ald_Xan_dh_C"/>
    <property type="match status" value="1"/>
</dbReference>
<protein>
    <submittedName>
        <fullName evidence="3">Xanthine dehydrogenase family protein molybdopterin-binding subunit</fullName>
    </submittedName>
</protein>
<dbReference type="Pfam" id="PF20256">
    <property type="entry name" value="MoCoBD_2"/>
    <property type="match status" value="1"/>
</dbReference>
<organism evidence="3 4">
    <name type="scientific">Pseudoxanthomonas mexicana</name>
    <dbReference type="NCBI Taxonomy" id="128785"/>
    <lineage>
        <taxon>Bacteria</taxon>
        <taxon>Pseudomonadati</taxon>
        <taxon>Pseudomonadota</taxon>
        <taxon>Gammaproteobacteria</taxon>
        <taxon>Lysobacterales</taxon>
        <taxon>Lysobacteraceae</taxon>
        <taxon>Pseudoxanthomonas</taxon>
    </lineage>
</organism>
<dbReference type="InterPro" id="IPR037165">
    <property type="entry name" value="AldOxase/xan_DH_Mopterin-bd_sf"/>
</dbReference>
<dbReference type="InterPro" id="IPR000674">
    <property type="entry name" value="Ald_Oxase/Xan_DH_a/b"/>
</dbReference>
<dbReference type="Gene3D" id="3.90.1170.50">
    <property type="entry name" value="Aldehyde oxidase/xanthine dehydrogenase, a/b hammerhead"/>
    <property type="match status" value="1"/>
</dbReference>
<gene>
    <name evidence="3" type="ORF">H4W19_04185</name>
</gene>
<keyword evidence="4" id="KW-1185">Reference proteome</keyword>
<reference evidence="3 4" key="1">
    <citation type="submission" date="2020-08" db="EMBL/GenBank/DDBJ databases">
        <title>Streptomycin resistant and MDR strain, P. mexicana.</title>
        <authorList>
            <person name="Ganesh-kumar S."/>
            <person name="Zhe T."/>
            <person name="Yu Z."/>
            <person name="Min Y."/>
        </authorList>
    </citation>
    <scope>NUCLEOTIDE SEQUENCE [LARGE SCALE GENOMIC DNA]</scope>
    <source>
        <strain evidence="3 4">GTZY</strain>
    </source>
</reference>
<evidence type="ECO:0000259" key="2">
    <source>
        <dbReference type="SMART" id="SM01008"/>
    </source>
</evidence>
<dbReference type="SUPFAM" id="SSF54665">
    <property type="entry name" value="CO dehydrogenase molybdoprotein N-domain-like"/>
    <property type="match status" value="1"/>
</dbReference>
<dbReference type="Pfam" id="PF02738">
    <property type="entry name" value="MoCoBD_1"/>
    <property type="match status" value="1"/>
</dbReference>
<dbReference type="Proteomes" id="UP000515506">
    <property type="component" value="Chromosome"/>
</dbReference>
<dbReference type="Gene3D" id="3.30.365.10">
    <property type="entry name" value="Aldehyde oxidase/xanthine dehydrogenase, molybdopterin binding domain"/>
    <property type="match status" value="4"/>
</dbReference>
<sequence>MSEVDPRVPVAAPGTGHVRKGQPLTRIDGPAKVQGQARYAAEFPAPDLAYGVVVNTAVARGTIVAIDLDAALAVEGVLEVLTHQRRPRMRAGRVFHKDLIAPGGKPFRPLYDEHVVYSGQPVALVVATSFEAARRAAMLVRVEVAPEPHETSLRANLDKGHSPKGIKFGYKPPPKEKGDASAAWHNAPFRMQATFYAEAQHHNPMELFATTVVRDAQGCMVVHDKTQGSQNSRWYASHALGIPKSRLSVRNAFVGGAFGSGLRPNYALLLAVMASEYLDRSVRVVLTRQQMFTFGHRPETWQQIRLSANAQGQLQSIEHDVLTETSRAEDYTEVVANWSGQLYACENIRLSHKLVDLDRFTPMDMRAPGAAHGVHALEVAIDAMACEVGMDPLAFRLVNYAEVHPIEDKPFSSKALRECFALGAERFNWSQRPPAPRATKIGTEYVGWGMSTGTWDALQMFARAKAVLDAQGRLRVSSAASDIGTGTYTVMAQIAADAMGLPLEHVTFELGDSTLPVAPVQGGSAHVATIGSAIEGVCDKLRAGLLKLAKRHHGELFSGCKDDDVECVEGGLRRKAGGASVPIIELMALAKDGKLRASHLLLPNQREQSKYARATHSAVFCEVRVDEALGTIRVTRVVSAIAAGRIINPMAARSQILGGVVWGISHALHEGTHDDPRLGRFMNHDFAEYHLAVNADIHEIDVLFADEDDRVVSRLGAKGVGEIGLVGVSAAIANAIHHAVGVRIYDTPITPDKVMAGLAHSGAI</sequence>
<name>A0ABX6RDK9_PSEMX</name>
<dbReference type="Pfam" id="PF01315">
    <property type="entry name" value="Ald_Xan_dh_C"/>
    <property type="match status" value="1"/>
</dbReference>
<evidence type="ECO:0000256" key="1">
    <source>
        <dbReference type="SAM" id="MobiDB-lite"/>
    </source>
</evidence>
<feature type="domain" description="Aldehyde oxidase/xanthine dehydrogenase a/b hammerhead" evidence="2">
    <location>
        <begin position="34"/>
        <end position="148"/>
    </location>
</feature>
<dbReference type="EMBL" id="CP060028">
    <property type="protein sequence ID" value="QND80999.1"/>
    <property type="molecule type" value="Genomic_DNA"/>
</dbReference>
<dbReference type="PANTHER" id="PTHR11908:SF153">
    <property type="entry name" value="DEHYDROGENASE"/>
    <property type="match status" value="1"/>
</dbReference>
<dbReference type="RefSeq" id="WP_185896164.1">
    <property type="nucleotide sequence ID" value="NZ_CP060028.1"/>
</dbReference>
<dbReference type="SUPFAM" id="SSF56003">
    <property type="entry name" value="Molybdenum cofactor-binding domain"/>
    <property type="match status" value="1"/>
</dbReference>
<accession>A0ABX6RDK9</accession>
<dbReference type="InterPro" id="IPR016208">
    <property type="entry name" value="Ald_Oxase/xanthine_DH-like"/>
</dbReference>
<dbReference type="InterPro" id="IPR046867">
    <property type="entry name" value="AldOxase/xan_DH_MoCoBD2"/>
</dbReference>
<proteinExistence type="predicted"/>